<evidence type="ECO:0000256" key="1">
    <source>
        <dbReference type="SAM" id="Phobius"/>
    </source>
</evidence>
<gene>
    <name evidence="2" type="ORF">PBLR_14882</name>
</gene>
<feature type="transmembrane region" description="Helical" evidence="1">
    <location>
        <begin position="241"/>
        <end position="262"/>
    </location>
</feature>
<feature type="transmembrane region" description="Helical" evidence="1">
    <location>
        <begin position="612"/>
        <end position="632"/>
    </location>
</feature>
<dbReference type="AlphaFoldDB" id="A0A383RJI9"/>
<feature type="transmembrane region" description="Helical" evidence="1">
    <location>
        <begin position="205"/>
        <end position="229"/>
    </location>
</feature>
<keyword evidence="1" id="KW-0812">Transmembrane</keyword>
<feature type="transmembrane region" description="Helical" evidence="1">
    <location>
        <begin position="69"/>
        <end position="85"/>
    </location>
</feature>
<dbReference type="Pfam" id="PF19484">
    <property type="entry name" value="DUF6020"/>
    <property type="match status" value="1"/>
</dbReference>
<dbReference type="RefSeq" id="WP_138188388.1">
    <property type="nucleotide sequence ID" value="NZ_LS992241.1"/>
</dbReference>
<keyword evidence="1" id="KW-0472">Membrane</keyword>
<feature type="transmembrane region" description="Helical" evidence="1">
    <location>
        <begin position="335"/>
        <end position="354"/>
    </location>
</feature>
<feature type="transmembrane region" description="Helical" evidence="1">
    <location>
        <begin position="428"/>
        <end position="447"/>
    </location>
</feature>
<name>A0A383RJI9_PAEAL</name>
<feature type="transmembrane region" description="Helical" evidence="1">
    <location>
        <begin position="7"/>
        <end position="25"/>
    </location>
</feature>
<evidence type="ECO:0000313" key="2">
    <source>
        <dbReference type="EMBL" id="SYX86456.1"/>
    </source>
</evidence>
<accession>A0A383RJI9</accession>
<reference evidence="3" key="1">
    <citation type="submission" date="2018-08" db="EMBL/GenBank/DDBJ databases">
        <authorList>
            <person name="Chevrot R."/>
        </authorList>
    </citation>
    <scope>NUCLEOTIDE SEQUENCE [LARGE SCALE GENOMIC DNA]</scope>
</reference>
<sequence>MNYKKYAGYIFCYLLILTISHHFFPSIERNTLIWICFILLFGTLVGLLLNKTIIRLYYNNIEHAKKYKIVCLIFSILFVLMIPFKNSQFVTLNINALADKNSQSQGIEVWIKELTVDGKVIDLNTLQYEGQWEVVHESPVSHDGGQAVATWEGLVDKSLEIKLGNHPHSGLAEVKINDNIEKVDLYSPDDQIKTITHHNKSLLSISFYIFFLINIYIVFIILYICISNIRANEKVEEGTKAFCFKCTIPSIIVSFFYLLVYYPGLMSGDSIDQWRQISSFDFNDAHPFYDTFIKYIITRIWYSPAMIVITQIIYFCCVWFYAMSTLCKIGVNKKVLVSISVLFSLIPINGLYLISVWKDVPYSISILLLSIILINVFHHGARWFDNNKNVTLIILTMILVLMFRHNGIIPVYGSVLALLLFYNKRKKIILVALSVTIIFFGSKHLALQALHSGSSPSVLTMSLPIQQIGSMLANDVEFTDEQKEIINQAMDYTLWKGLYNPYVVDPIIFNNQFNMHVFDKPNYKSEFIKVWLDKTISNPIISIKSWLKQSSIVWRMSEPNNGSTLFSERGIVKTGVEMLDKYNLKTESLTPEIKNDINKYLDRSQEKETVWLIWRPAIYIFITMLSMIVLMIRLQYKAVIIFAPAILNVLGLMLSIPAQQVRYLYSSVLFGIIALALLFVFERKNRIGEEGK</sequence>
<feature type="transmembrane region" description="Helical" evidence="1">
    <location>
        <begin position="300"/>
        <end position="323"/>
    </location>
</feature>
<keyword evidence="1" id="KW-1133">Transmembrane helix</keyword>
<feature type="transmembrane region" description="Helical" evidence="1">
    <location>
        <begin position="638"/>
        <end position="656"/>
    </location>
</feature>
<feature type="transmembrane region" description="Helical" evidence="1">
    <location>
        <begin position="390"/>
        <end position="422"/>
    </location>
</feature>
<feature type="transmembrane region" description="Helical" evidence="1">
    <location>
        <begin position="360"/>
        <end position="378"/>
    </location>
</feature>
<feature type="transmembrane region" description="Helical" evidence="1">
    <location>
        <begin position="663"/>
        <end position="681"/>
    </location>
</feature>
<protein>
    <recommendedName>
        <fullName evidence="4">Glycosyltransferase RgtA/B/C/D-like domain-containing protein</fullName>
    </recommendedName>
</protein>
<dbReference type="Proteomes" id="UP000304148">
    <property type="component" value="Chromosome"/>
</dbReference>
<evidence type="ECO:0000313" key="3">
    <source>
        <dbReference type="Proteomes" id="UP000304148"/>
    </source>
</evidence>
<dbReference type="InterPro" id="IPR046062">
    <property type="entry name" value="DUF6020"/>
</dbReference>
<proteinExistence type="predicted"/>
<dbReference type="EMBL" id="LS992241">
    <property type="protein sequence ID" value="SYX86456.1"/>
    <property type="molecule type" value="Genomic_DNA"/>
</dbReference>
<feature type="transmembrane region" description="Helical" evidence="1">
    <location>
        <begin position="31"/>
        <end position="49"/>
    </location>
</feature>
<evidence type="ECO:0008006" key="4">
    <source>
        <dbReference type="Google" id="ProtNLM"/>
    </source>
</evidence>
<organism evidence="2 3">
    <name type="scientific">Paenibacillus alvei</name>
    <name type="common">Bacillus alvei</name>
    <dbReference type="NCBI Taxonomy" id="44250"/>
    <lineage>
        <taxon>Bacteria</taxon>
        <taxon>Bacillati</taxon>
        <taxon>Bacillota</taxon>
        <taxon>Bacilli</taxon>
        <taxon>Bacillales</taxon>
        <taxon>Paenibacillaceae</taxon>
        <taxon>Paenibacillus</taxon>
    </lineage>
</organism>